<dbReference type="InterPro" id="IPR050238">
    <property type="entry name" value="DNA_Rep/Repair_Clamp_Loader"/>
</dbReference>
<dbReference type="GO" id="GO:0008408">
    <property type="term" value="F:3'-5' exonuclease activity"/>
    <property type="evidence" value="ECO:0007669"/>
    <property type="project" value="InterPro"/>
</dbReference>
<dbReference type="Gene3D" id="3.40.50.300">
    <property type="entry name" value="P-loop containing nucleotide triphosphate hydrolases"/>
    <property type="match status" value="1"/>
</dbReference>
<keyword evidence="5" id="KW-0235">DNA replication</keyword>
<dbReference type="Gene3D" id="1.20.272.10">
    <property type="match status" value="1"/>
</dbReference>
<dbReference type="PANTHER" id="PTHR11669">
    <property type="entry name" value="REPLICATION FACTOR C / DNA POLYMERASE III GAMMA-TAU SUBUNIT"/>
    <property type="match status" value="1"/>
</dbReference>
<sequence length="326" mass="37287">MGFHKIIGQEKIIQQLKSAIQHHRVAHAYMFDGPEGIGKGLTALAFAKALMCKNGGGEACNVCSSCLKFQHDNHPDIQIIEPEGSSIKNKQIEDFQQDVLIKPYESNKKVYIMKDAHLMTVSAQNRLLKTLEEPPAYAVIIFITTTASSFLSTIRSRCQIFKFNRVGQACIEGFLMKKYGMNQEDARVYSAFADGIIGKAVKLKESEAFKILREETIDLIDAVLEKEPLKVFSLVDFFEKHKENVDEILDFILVWFRDILILRETRTDTFLINLDKKNDLQKHLNRIGYEKISHIIEIIEKTKRDIKANVNFQLAIEILLLNIQEV</sequence>
<dbReference type="GO" id="GO:0003887">
    <property type="term" value="F:DNA-directed DNA polymerase activity"/>
    <property type="evidence" value="ECO:0007669"/>
    <property type="project" value="UniProtKB-KW"/>
</dbReference>
<evidence type="ECO:0000256" key="4">
    <source>
        <dbReference type="ARBA" id="ARBA00022695"/>
    </source>
</evidence>
<dbReference type="FunFam" id="3.40.50.300:FF:001255">
    <property type="entry name" value="DNA polymerase III subunit delta"/>
    <property type="match status" value="1"/>
</dbReference>
<dbReference type="Proteomes" id="UP000579281">
    <property type="component" value="Unassembled WGS sequence"/>
</dbReference>
<feature type="domain" description="DNA polymerase III delta subunit C-terminal" evidence="8">
    <location>
        <begin position="213"/>
        <end position="324"/>
    </location>
</feature>
<dbReference type="GO" id="GO:0009360">
    <property type="term" value="C:DNA polymerase III complex"/>
    <property type="evidence" value="ECO:0007669"/>
    <property type="project" value="InterPro"/>
</dbReference>
<keyword evidence="3 9" id="KW-0808">Transferase</keyword>
<dbReference type="EMBL" id="JACHEN010000045">
    <property type="protein sequence ID" value="MBB6218705.1"/>
    <property type="molecule type" value="Genomic_DNA"/>
</dbReference>
<keyword evidence="6" id="KW-0239">DNA-directed DNA polymerase</keyword>
<dbReference type="InterPro" id="IPR008921">
    <property type="entry name" value="DNA_pol3_clamp-load_cplx_C"/>
</dbReference>
<gene>
    <name evidence="9" type="ORF">HNQ80_004879</name>
</gene>
<dbReference type="Pfam" id="PF09115">
    <property type="entry name" value="DNApol3-delta_C"/>
    <property type="match status" value="1"/>
</dbReference>
<dbReference type="GO" id="GO:0003677">
    <property type="term" value="F:DNA binding"/>
    <property type="evidence" value="ECO:0007669"/>
    <property type="project" value="InterPro"/>
</dbReference>
<dbReference type="Pfam" id="PF13177">
    <property type="entry name" value="DNA_pol3_delta2"/>
    <property type="match status" value="1"/>
</dbReference>
<dbReference type="NCBIfam" id="TIGR00678">
    <property type="entry name" value="holB"/>
    <property type="match status" value="1"/>
</dbReference>
<accession>A0A841L8W6</accession>
<comment type="caution">
    <text evidence="9">The sequence shown here is derived from an EMBL/GenBank/DDBJ whole genome shotgun (WGS) entry which is preliminary data.</text>
</comment>
<dbReference type="RefSeq" id="WP_184313417.1">
    <property type="nucleotide sequence ID" value="NZ_JACHEN010000045.1"/>
</dbReference>
<organism evidence="9 10">
    <name type="scientific">Anaerosolibacter carboniphilus</name>
    <dbReference type="NCBI Taxonomy" id="1417629"/>
    <lineage>
        <taxon>Bacteria</taxon>
        <taxon>Bacillati</taxon>
        <taxon>Bacillota</taxon>
        <taxon>Clostridia</taxon>
        <taxon>Peptostreptococcales</taxon>
        <taxon>Thermotaleaceae</taxon>
        <taxon>Anaerosolibacter</taxon>
    </lineage>
</organism>
<dbReference type="InterPro" id="IPR004622">
    <property type="entry name" value="DNA_pol_HolB"/>
</dbReference>
<evidence type="ECO:0000313" key="10">
    <source>
        <dbReference type="Proteomes" id="UP000579281"/>
    </source>
</evidence>
<protein>
    <recommendedName>
        <fullName evidence="2">DNA polymerase III subunit delta'</fullName>
        <ecNumber evidence="1">2.7.7.7</ecNumber>
    </recommendedName>
</protein>
<evidence type="ECO:0000313" key="9">
    <source>
        <dbReference type="EMBL" id="MBB6218705.1"/>
    </source>
</evidence>
<comment type="catalytic activity">
    <reaction evidence="7">
        <text>DNA(n) + a 2'-deoxyribonucleoside 5'-triphosphate = DNA(n+1) + diphosphate</text>
        <dbReference type="Rhea" id="RHEA:22508"/>
        <dbReference type="Rhea" id="RHEA-COMP:17339"/>
        <dbReference type="Rhea" id="RHEA-COMP:17340"/>
        <dbReference type="ChEBI" id="CHEBI:33019"/>
        <dbReference type="ChEBI" id="CHEBI:61560"/>
        <dbReference type="ChEBI" id="CHEBI:173112"/>
        <dbReference type="EC" id="2.7.7.7"/>
    </reaction>
</comment>
<reference evidence="9 10" key="1">
    <citation type="submission" date="2020-08" db="EMBL/GenBank/DDBJ databases">
        <title>Genomic Encyclopedia of Type Strains, Phase IV (KMG-IV): sequencing the most valuable type-strain genomes for metagenomic binning, comparative biology and taxonomic classification.</title>
        <authorList>
            <person name="Goeker M."/>
        </authorList>
    </citation>
    <scope>NUCLEOTIDE SEQUENCE [LARGE SCALE GENOMIC DNA]</scope>
    <source>
        <strain evidence="9 10">DSM 103526</strain>
    </source>
</reference>
<dbReference type="InterPro" id="IPR015199">
    <property type="entry name" value="DNA_pol_III_delta_C"/>
</dbReference>
<keyword evidence="4 9" id="KW-0548">Nucleotidyltransferase</keyword>
<keyword evidence="10" id="KW-1185">Reference proteome</keyword>
<dbReference type="SUPFAM" id="SSF48019">
    <property type="entry name" value="post-AAA+ oligomerization domain-like"/>
    <property type="match status" value="1"/>
</dbReference>
<evidence type="ECO:0000256" key="7">
    <source>
        <dbReference type="ARBA" id="ARBA00049244"/>
    </source>
</evidence>
<dbReference type="GO" id="GO:0006261">
    <property type="term" value="P:DNA-templated DNA replication"/>
    <property type="evidence" value="ECO:0007669"/>
    <property type="project" value="TreeGrafter"/>
</dbReference>
<dbReference type="AlphaFoldDB" id="A0A841L8W6"/>
<evidence type="ECO:0000256" key="3">
    <source>
        <dbReference type="ARBA" id="ARBA00022679"/>
    </source>
</evidence>
<dbReference type="PANTHER" id="PTHR11669:SF8">
    <property type="entry name" value="DNA POLYMERASE III SUBUNIT DELTA"/>
    <property type="match status" value="1"/>
</dbReference>
<evidence type="ECO:0000256" key="2">
    <source>
        <dbReference type="ARBA" id="ARBA00014363"/>
    </source>
</evidence>
<evidence type="ECO:0000259" key="8">
    <source>
        <dbReference type="Pfam" id="PF09115"/>
    </source>
</evidence>
<dbReference type="InterPro" id="IPR027417">
    <property type="entry name" value="P-loop_NTPase"/>
</dbReference>
<name>A0A841L8W6_9FIRM</name>
<evidence type="ECO:0000256" key="6">
    <source>
        <dbReference type="ARBA" id="ARBA00022932"/>
    </source>
</evidence>
<evidence type="ECO:0000256" key="1">
    <source>
        <dbReference type="ARBA" id="ARBA00012417"/>
    </source>
</evidence>
<proteinExistence type="predicted"/>
<dbReference type="EC" id="2.7.7.7" evidence="1"/>
<evidence type="ECO:0000256" key="5">
    <source>
        <dbReference type="ARBA" id="ARBA00022705"/>
    </source>
</evidence>
<dbReference type="SUPFAM" id="SSF52540">
    <property type="entry name" value="P-loop containing nucleoside triphosphate hydrolases"/>
    <property type="match status" value="1"/>
</dbReference>